<dbReference type="InterPro" id="IPR038718">
    <property type="entry name" value="SNF2-like_sf"/>
</dbReference>
<dbReference type="InterPro" id="IPR001841">
    <property type="entry name" value="Znf_RING"/>
</dbReference>
<dbReference type="InterPro" id="IPR001650">
    <property type="entry name" value="Helicase_C-like"/>
</dbReference>
<proteinExistence type="predicted"/>
<dbReference type="SMART" id="SM00490">
    <property type="entry name" value="HELICc"/>
    <property type="match status" value="1"/>
</dbReference>
<dbReference type="PANTHER" id="PTHR45865:SF1">
    <property type="entry name" value="E3 UBIQUITIN-PROTEIN LIGASE SHPRH"/>
    <property type="match status" value="1"/>
</dbReference>
<dbReference type="SUPFAM" id="SSF57850">
    <property type="entry name" value="RING/U-box"/>
    <property type="match status" value="1"/>
</dbReference>
<dbReference type="GO" id="GO:0005634">
    <property type="term" value="C:nucleus"/>
    <property type="evidence" value="ECO:0007669"/>
    <property type="project" value="TreeGrafter"/>
</dbReference>
<dbReference type="Pfam" id="PF00176">
    <property type="entry name" value="SNF2-rel_dom"/>
    <property type="match status" value="1"/>
</dbReference>
<dbReference type="GO" id="GO:0000209">
    <property type="term" value="P:protein polyubiquitination"/>
    <property type="evidence" value="ECO:0007669"/>
    <property type="project" value="TreeGrafter"/>
</dbReference>
<dbReference type="Gene3D" id="3.40.50.10810">
    <property type="entry name" value="Tandem AAA-ATPase domain"/>
    <property type="match status" value="1"/>
</dbReference>
<keyword evidence="6" id="KW-0067">ATP-binding</keyword>
<feature type="region of interest" description="Disordered" evidence="8">
    <location>
        <begin position="41"/>
        <end position="65"/>
    </location>
</feature>
<dbReference type="Pfam" id="PF00271">
    <property type="entry name" value="Helicase_C"/>
    <property type="match status" value="1"/>
</dbReference>
<evidence type="ECO:0000256" key="5">
    <source>
        <dbReference type="ARBA" id="ARBA00022833"/>
    </source>
</evidence>
<dbReference type="EMBL" id="MU004239">
    <property type="protein sequence ID" value="KAF2666062.1"/>
    <property type="molecule type" value="Genomic_DNA"/>
</dbReference>
<dbReference type="InterPro" id="IPR017907">
    <property type="entry name" value="Znf_RING_CS"/>
</dbReference>
<evidence type="ECO:0000256" key="4">
    <source>
        <dbReference type="ARBA" id="ARBA00022801"/>
    </source>
</evidence>
<dbReference type="InterPro" id="IPR013083">
    <property type="entry name" value="Znf_RING/FYVE/PHD"/>
</dbReference>
<dbReference type="InterPro" id="IPR027417">
    <property type="entry name" value="P-loop_NTPase"/>
</dbReference>
<keyword evidence="1" id="KW-0479">Metal-binding</keyword>
<accession>A0A6A6U1R9</accession>
<evidence type="ECO:0000256" key="1">
    <source>
        <dbReference type="ARBA" id="ARBA00022723"/>
    </source>
</evidence>
<dbReference type="OrthoDB" id="5330228at2759"/>
<dbReference type="PROSITE" id="PS50089">
    <property type="entry name" value="ZF_RING_2"/>
    <property type="match status" value="1"/>
</dbReference>
<evidence type="ECO:0000256" key="3">
    <source>
        <dbReference type="ARBA" id="ARBA00022771"/>
    </source>
</evidence>
<evidence type="ECO:0000256" key="7">
    <source>
        <dbReference type="PROSITE-ProRule" id="PRU00175"/>
    </source>
</evidence>
<keyword evidence="4" id="KW-0378">Hydrolase</keyword>
<feature type="region of interest" description="Disordered" evidence="8">
    <location>
        <begin position="1429"/>
        <end position="1454"/>
    </location>
</feature>
<name>A0A6A6U1R9_9PEZI</name>
<gene>
    <name evidence="10" type="ORF">BT63DRAFT_481872</name>
</gene>
<dbReference type="InterPro" id="IPR049730">
    <property type="entry name" value="SNF2/RAD54-like_C"/>
</dbReference>
<dbReference type="CDD" id="cd18793">
    <property type="entry name" value="SF2_C_SNF"/>
    <property type="match status" value="1"/>
</dbReference>
<feature type="compositionally biased region" description="Basic and acidic residues" evidence="8">
    <location>
        <begin position="1213"/>
        <end position="1227"/>
    </location>
</feature>
<evidence type="ECO:0000313" key="11">
    <source>
        <dbReference type="Proteomes" id="UP000799302"/>
    </source>
</evidence>
<dbReference type="InterPro" id="IPR052583">
    <property type="entry name" value="ATP-helicase/E3_Ub-Ligase"/>
</dbReference>
<keyword evidence="5" id="KW-0862">Zinc</keyword>
<dbReference type="Proteomes" id="UP000799302">
    <property type="component" value="Unassembled WGS sequence"/>
</dbReference>
<feature type="compositionally biased region" description="Low complexity" evidence="8">
    <location>
        <begin position="1228"/>
        <end position="1246"/>
    </location>
</feature>
<dbReference type="PANTHER" id="PTHR45865">
    <property type="entry name" value="E3 UBIQUITIN-PROTEIN LIGASE SHPRH FAMILY MEMBER"/>
    <property type="match status" value="1"/>
</dbReference>
<feature type="compositionally biased region" description="Polar residues" evidence="8">
    <location>
        <begin position="1436"/>
        <end position="1446"/>
    </location>
</feature>
<dbReference type="Pfam" id="PF26021">
    <property type="entry name" value="Ferritin_C144_05"/>
    <property type="match status" value="1"/>
</dbReference>
<dbReference type="GO" id="GO:0005524">
    <property type="term" value="F:ATP binding"/>
    <property type="evidence" value="ECO:0007669"/>
    <property type="project" value="InterPro"/>
</dbReference>
<dbReference type="InterPro" id="IPR000330">
    <property type="entry name" value="SNF2_N"/>
</dbReference>
<dbReference type="GO" id="GO:0008270">
    <property type="term" value="F:zinc ion binding"/>
    <property type="evidence" value="ECO:0007669"/>
    <property type="project" value="UniProtKB-KW"/>
</dbReference>
<dbReference type="SUPFAM" id="SSF52540">
    <property type="entry name" value="P-loop containing nucleoside triphosphate hydrolases"/>
    <property type="match status" value="2"/>
</dbReference>
<sequence>MGSMAQGPSSSATNMIEAHFVPLSETSSEYPFEQLINTILTSGDDQQQGNDRELGPPRKKQRISETEAVSTFETNNLTVWSTRVRLGDASINSSFRSNLSKISTRPLPVRLAIYEPPKPARRRKSKANAGPPTFDISLQDVCNNRQIIGVLKLPQSSPEITELLTKALKLAPRLPKTVKTYEGFIQALQEMTGSLQLFLSFDSVSESLVIDLKILWESGKSVLDGPKMTLKRTTDLFDHLARTGATFWSPQDFYESVHVPRPESDVWPQLTSDVLDCKLYPFQTRTVQFMLRREGATFKNGRIVTDTSAPGISGDLMYQDWQANLSASDDINGSCDKNQVSRVFGVFKDKEGGIPNIITPKGGLLAEEMGLGKTVEMVTLMCLHKRPKEDMQSGLIHDAYSDKQVIPSAATLIITPTHLHKQWEDELSLHAPHLRVTTYDGVASQKHKTRTSKELATDYDVVLTTYSTLAREIWYADAKPAKELRHARKYSPPTSALVDISWWRICLDEAQQVENGLSNTAKVARLIPRINAWTVSGTPFKSHVTDLFGILTFLRFEPFCDRAIWARVDKPTFKAIFGTIAIRHTKDKVRKELRLPPQKRVVVTIPFLAIEEQMYAQTFEQMCRDCGLNDDGSPSSDTWDPTDQMTVDKMRSWLRRLRQLCLHPQVGTKNQRVLGSSRGAPLRTVADVMTIMIENNENLLRSAEREIIDARIKQGHVQAFAKNNPKRSLISLTTYQSALKLVTPVVEECRVAYKKAASKTDAGLSDGKKDPVAQEKRVKEQQKAAVNLKKALELQHQALFFIATANFQTKDNEELTIKDSEDYKKLEALEMEFYDAAKACRMEMLSESREKAEKSMDIVKKLKQAKLPNDLASPDDMGGIENIKIMDQLDTVLKVLNGQASQIVKLRTKVCDIIFKSLVDTDGTEEQTGEEYEDSTKEQDELYVLVLALRTFIADRAGVLSGEVNLLTSHEATMALKAANDKFDGPKGPAPELLKECLKDWPDLRASEKIGSLRGIIGQLRNLLTTLEWQYGQSETQVGRTRSEAEAKIVEEQMKYLQSINSAQAKALQILEKEIDEIRSCMNSRLEFYRELQRISDMVQPYKEQSDEVFDSFSYSLYQKQEKDAEGKLSQLKTKKRFFEHLSNEADQQEQKLCVICQDSFQSGVLTVCGHQYCKECIRQWWSAHRTCPVCKLNLRLVDFHDITYKPQQITATEEHNGDSPTKRRDSTSTTNSANPGASSSSNPTASIYSQISTKTLNDIKSIDLPTSYGTKLDTFGRHIIWLRSIDPGAKSIFFSQFSEFLDVLADALRTFKIGFTRITDRQGIDKFRRDPAVECFLLDAKSDSSGLNLVSATHVFLCEPLVNPAIELQAIARVHRIGQMRATTVWMSLVQDSVEEAVYNLSVSRRLEHIARQVEDNRHIDERQTVERLSDEQAENSGNEQQSESALDKANSAALQSVPVTKLIAKGGRGKTSGGEIVGQQDLWACLFSKTLAGTRANASVRAEMGRHERAEAAEARLTLAERSATGGASRG</sequence>
<keyword evidence="11" id="KW-1185">Reference proteome</keyword>
<evidence type="ECO:0000256" key="6">
    <source>
        <dbReference type="ARBA" id="ARBA00022840"/>
    </source>
</evidence>
<reference evidence="10" key="1">
    <citation type="journal article" date="2020" name="Stud. Mycol.">
        <title>101 Dothideomycetes genomes: a test case for predicting lifestyles and emergence of pathogens.</title>
        <authorList>
            <person name="Haridas S."/>
            <person name="Albert R."/>
            <person name="Binder M."/>
            <person name="Bloem J."/>
            <person name="Labutti K."/>
            <person name="Salamov A."/>
            <person name="Andreopoulos B."/>
            <person name="Baker S."/>
            <person name="Barry K."/>
            <person name="Bills G."/>
            <person name="Bluhm B."/>
            <person name="Cannon C."/>
            <person name="Castanera R."/>
            <person name="Culley D."/>
            <person name="Daum C."/>
            <person name="Ezra D."/>
            <person name="Gonzalez J."/>
            <person name="Henrissat B."/>
            <person name="Kuo A."/>
            <person name="Liang C."/>
            <person name="Lipzen A."/>
            <person name="Lutzoni F."/>
            <person name="Magnuson J."/>
            <person name="Mondo S."/>
            <person name="Nolan M."/>
            <person name="Ohm R."/>
            <person name="Pangilinan J."/>
            <person name="Park H.-J."/>
            <person name="Ramirez L."/>
            <person name="Alfaro M."/>
            <person name="Sun H."/>
            <person name="Tritt A."/>
            <person name="Yoshinaga Y."/>
            <person name="Zwiers L.-H."/>
            <person name="Turgeon B."/>
            <person name="Goodwin S."/>
            <person name="Spatafora J."/>
            <person name="Crous P."/>
            <person name="Grigoriev I."/>
        </authorList>
    </citation>
    <scope>NUCLEOTIDE SEQUENCE</scope>
    <source>
        <strain evidence="10">CBS 115976</strain>
    </source>
</reference>
<dbReference type="PROSITE" id="PS00518">
    <property type="entry name" value="ZF_RING_1"/>
    <property type="match status" value="1"/>
</dbReference>
<feature type="region of interest" description="Disordered" evidence="8">
    <location>
        <begin position="1211"/>
        <end position="1246"/>
    </location>
</feature>
<dbReference type="GO" id="GO:0006974">
    <property type="term" value="P:DNA damage response"/>
    <property type="evidence" value="ECO:0007669"/>
    <property type="project" value="TreeGrafter"/>
</dbReference>
<dbReference type="InterPro" id="IPR014001">
    <property type="entry name" value="Helicase_ATP-bd"/>
</dbReference>
<organism evidence="10 11">
    <name type="scientific">Microthyrium microscopicum</name>
    <dbReference type="NCBI Taxonomy" id="703497"/>
    <lineage>
        <taxon>Eukaryota</taxon>
        <taxon>Fungi</taxon>
        <taxon>Dikarya</taxon>
        <taxon>Ascomycota</taxon>
        <taxon>Pezizomycotina</taxon>
        <taxon>Dothideomycetes</taxon>
        <taxon>Dothideomycetes incertae sedis</taxon>
        <taxon>Microthyriales</taxon>
        <taxon>Microthyriaceae</taxon>
        <taxon>Microthyrium</taxon>
    </lineage>
</organism>
<feature type="domain" description="RING-type" evidence="9">
    <location>
        <begin position="1154"/>
        <end position="1192"/>
    </location>
</feature>
<evidence type="ECO:0000313" key="10">
    <source>
        <dbReference type="EMBL" id="KAF2666062.1"/>
    </source>
</evidence>
<keyword evidence="3 7" id="KW-0863">Zinc-finger</keyword>
<evidence type="ECO:0000256" key="8">
    <source>
        <dbReference type="SAM" id="MobiDB-lite"/>
    </source>
</evidence>
<dbReference type="CDD" id="cd18070">
    <property type="entry name" value="DEXQc_SHPRH"/>
    <property type="match status" value="1"/>
</dbReference>
<dbReference type="SMART" id="SM00184">
    <property type="entry name" value="RING"/>
    <property type="match status" value="1"/>
</dbReference>
<protein>
    <recommendedName>
        <fullName evidence="9">RING-type domain-containing protein</fullName>
    </recommendedName>
</protein>
<dbReference type="GO" id="GO:0016787">
    <property type="term" value="F:hydrolase activity"/>
    <property type="evidence" value="ECO:0007669"/>
    <property type="project" value="UniProtKB-KW"/>
</dbReference>
<evidence type="ECO:0000256" key="2">
    <source>
        <dbReference type="ARBA" id="ARBA00022741"/>
    </source>
</evidence>
<dbReference type="Pfam" id="PF13923">
    <property type="entry name" value="zf-C3HC4_2"/>
    <property type="match status" value="1"/>
</dbReference>
<keyword evidence="2" id="KW-0547">Nucleotide-binding</keyword>
<evidence type="ECO:0000259" key="9">
    <source>
        <dbReference type="PROSITE" id="PS50089"/>
    </source>
</evidence>
<dbReference type="Gene3D" id="3.30.40.10">
    <property type="entry name" value="Zinc/RING finger domain, C3HC4 (zinc finger)"/>
    <property type="match status" value="1"/>
</dbReference>
<dbReference type="SMART" id="SM00487">
    <property type="entry name" value="DEXDc"/>
    <property type="match status" value="1"/>
</dbReference>
<dbReference type="InterPro" id="IPR059033">
    <property type="entry name" value="C144_05_dom"/>
</dbReference>
<dbReference type="Gene3D" id="3.40.50.300">
    <property type="entry name" value="P-loop containing nucleotide triphosphate hydrolases"/>
    <property type="match status" value="1"/>
</dbReference>
<dbReference type="GO" id="GO:0061630">
    <property type="term" value="F:ubiquitin protein ligase activity"/>
    <property type="evidence" value="ECO:0007669"/>
    <property type="project" value="TreeGrafter"/>
</dbReference>